<feature type="transmembrane region" description="Helical" evidence="7">
    <location>
        <begin position="346"/>
        <end position="371"/>
    </location>
</feature>
<dbReference type="RefSeq" id="WP_124564616.1">
    <property type="nucleotide sequence ID" value="NZ_JARRRY010000001.1"/>
</dbReference>
<feature type="transmembrane region" description="Helical" evidence="7">
    <location>
        <begin position="285"/>
        <end position="310"/>
    </location>
</feature>
<evidence type="ECO:0000256" key="4">
    <source>
        <dbReference type="ARBA" id="ARBA00022989"/>
    </source>
</evidence>
<dbReference type="InterPro" id="IPR025857">
    <property type="entry name" value="MacB_PCD"/>
</dbReference>
<protein>
    <submittedName>
        <fullName evidence="10">FtsX-like permease family protein</fullName>
    </submittedName>
</protein>
<gene>
    <name evidence="10" type="ORF">P6P90_03205</name>
</gene>
<comment type="subcellular location">
    <subcellularLocation>
        <location evidence="1">Cell membrane</location>
        <topology evidence="1">Multi-pass membrane protein</topology>
    </subcellularLocation>
</comment>
<name>A0ABT6H227_9BACI</name>
<evidence type="ECO:0000256" key="2">
    <source>
        <dbReference type="ARBA" id="ARBA00022475"/>
    </source>
</evidence>
<evidence type="ECO:0000313" key="11">
    <source>
        <dbReference type="Proteomes" id="UP001218246"/>
    </source>
</evidence>
<evidence type="ECO:0000313" key="10">
    <source>
        <dbReference type="EMBL" id="MDG5753007.1"/>
    </source>
</evidence>
<sequence length="432" mass="47895">MKLKDQLAFAGKNMKKNKLRLFMTIFATTIGCAFLVVLASIGFGIQKSATQEMLSTQTLTEVSIHGKQDGGTFTQADLDVLRATENIKATVFREEFMGATEVQWESRTGFMPVRFSDMKEEKKSNLELSQGRLPEAADEVIVGYNFGKALLSEEERKALETPMSEKPVQPEGYTGELLNKSFTLTIKNPKEGTEDKKEYKLRVVGIGKKPAKDWMQDDAILLPDTAKTDILSFLQSKGVTEQELFMPNYKLYATSVDKVQGITESLKEKGFYVYSVSEELDQMNLYFTIFKIGLIFIGTIAVLIASIGIFNTMTMAVTERTQEIGIMKSLGADPGLIRRLFLMESAFIGIVGSLFGILIAYAVSWSVNTLLPIVLRQLGEAQGEIDFTLSYIPMSLVLIAVGISLFVALVSGFRPALKATRINVLAALRRDL</sequence>
<dbReference type="Pfam" id="PF12704">
    <property type="entry name" value="MacB_PCD"/>
    <property type="match status" value="1"/>
</dbReference>
<dbReference type="InterPro" id="IPR003838">
    <property type="entry name" value="ABC3_permease_C"/>
</dbReference>
<evidence type="ECO:0000256" key="7">
    <source>
        <dbReference type="SAM" id="Phobius"/>
    </source>
</evidence>
<feature type="domain" description="ABC3 transporter permease C-terminal" evidence="8">
    <location>
        <begin position="295"/>
        <end position="423"/>
    </location>
</feature>
<keyword evidence="2" id="KW-1003">Cell membrane</keyword>
<dbReference type="Proteomes" id="UP001218246">
    <property type="component" value="Unassembled WGS sequence"/>
</dbReference>
<keyword evidence="5 7" id="KW-0472">Membrane</keyword>
<dbReference type="PANTHER" id="PTHR30572">
    <property type="entry name" value="MEMBRANE COMPONENT OF TRANSPORTER-RELATED"/>
    <property type="match status" value="1"/>
</dbReference>
<feature type="transmembrane region" description="Helical" evidence="7">
    <location>
        <begin position="21"/>
        <end position="45"/>
    </location>
</feature>
<organism evidence="10 11">
    <name type="scientific">Ectobacillus antri</name>
    <dbReference type="NCBI Taxonomy" id="2486280"/>
    <lineage>
        <taxon>Bacteria</taxon>
        <taxon>Bacillati</taxon>
        <taxon>Bacillota</taxon>
        <taxon>Bacilli</taxon>
        <taxon>Bacillales</taxon>
        <taxon>Bacillaceae</taxon>
        <taxon>Ectobacillus</taxon>
    </lineage>
</organism>
<evidence type="ECO:0000256" key="3">
    <source>
        <dbReference type="ARBA" id="ARBA00022692"/>
    </source>
</evidence>
<proteinExistence type="inferred from homology"/>
<dbReference type="PROSITE" id="PS51257">
    <property type="entry name" value="PROKAR_LIPOPROTEIN"/>
    <property type="match status" value="1"/>
</dbReference>
<evidence type="ECO:0000256" key="6">
    <source>
        <dbReference type="ARBA" id="ARBA00038076"/>
    </source>
</evidence>
<feature type="domain" description="MacB-like periplasmic core" evidence="9">
    <location>
        <begin position="22"/>
        <end position="228"/>
    </location>
</feature>
<keyword evidence="4 7" id="KW-1133">Transmembrane helix</keyword>
<evidence type="ECO:0000259" key="9">
    <source>
        <dbReference type="Pfam" id="PF12704"/>
    </source>
</evidence>
<evidence type="ECO:0000256" key="1">
    <source>
        <dbReference type="ARBA" id="ARBA00004651"/>
    </source>
</evidence>
<dbReference type="EMBL" id="JARULN010000001">
    <property type="protein sequence ID" value="MDG5753007.1"/>
    <property type="molecule type" value="Genomic_DNA"/>
</dbReference>
<evidence type="ECO:0000256" key="5">
    <source>
        <dbReference type="ARBA" id="ARBA00023136"/>
    </source>
</evidence>
<comment type="similarity">
    <text evidence="6">Belongs to the ABC-4 integral membrane protein family.</text>
</comment>
<accession>A0ABT6H227</accession>
<reference evidence="10 11" key="1">
    <citation type="submission" date="2023-04" db="EMBL/GenBank/DDBJ databases">
        <title>Ectobacillus antri isolated from activated sludge.</title>
        <authorList>
            <person name="Yan P."/>
            <person name="Liu X."/>
        </authorList>
    </citation>
    <scope>NUCLEOTIDE SEQUENCE [LARGE SCALE GENOMIC DNA]</scope>
    <source>
        <strain evidence="10 11">C18H</strain>
    </source>
</reference>
<dbReference type="InterPro" id="IPR050250">
    <property type="entry name" value="Macrolide_Exporter_MacB"/>
</dbReference>
<feature type="transmembrane region" description="Helical" evidence="7">
    <location>
        <begin position="391"/>
        <end position="413"/>
    </location>
</feature>
<comment type="caution">
    <text evidence="10">The sequence shown here is derived from an EMBL/GenBank/DDBJ whole genome shotgun (WGS) entry which is preliminary data.</text>
</comment>
<keyword evidence="11" id="KW-1185">Reference proteome</keyword>
<dbReference type="PANTHER" id="PTHR30572:SF4">
    <property type="entry name" value="ABC TRANSPORTER PERMEASE YTRF"/>
    <property type="match status" value="1"/>
</dbReference>
<dbReference type="Pfam" id="PF02687">
    <property type="entry name" value="FtsX"/>
    <property type="match status" value="1"/>
</dbReference>
<keyword evidence="3 7" id="KW-0812">Transmembrane</keyword>
<evidence type="ECO:0000259" key="8">
    <source>
        <dbReference type="Pfam" id="PF02687"/>
    </source>
</evidence>